<reference evidence="1" key="1">
    <citation type="journal article" date="2020" name="Stud. Mycol.">
        <title>101 Dothideomycetes genomes: a test case for predicting lifestyles and emergence of pathogens.</title>
        <authorList>
            <person name="Haridas S."/>
            <person name="Albert R."/>
            <person name="Binder M."/>
            <person name="Bloem J."/>
            <person name="Labutti K."/>
            <person name="Salamov A."/>
            <person name="Andreopoulos B."/>
            <person name="Baker S."/>
            <person name="Barry K."/>
            <person name="Bills G."/>
            <person name="Bluhm B."/>
            <person name="Cannon C."/>
            <person name="Castanera R."/>
            <person name="Culley D."/>
            <person name="Daum C."/>
            <person name="Ezra D."/>
            <person name="Gonzalez J."/>
            <person name="Henrissat B."/>
            <person name="Kuo A."/>
            <person name="Liang C."/>
            <person name="Lipzen A."/>
            <person name="Lutzoni F."/>
            <person name="Magnuson J."/>
            <person name="Mondo S."/>
            <person name="Nolan M."/>
            <person name="Ohm R."/>
            <person name="Pangilinan J."/>
            <person name="Park H.-J."/>
            <person name="Ramirez L."/>
            <person name="Alfaro M."/>
            <person name="Sun H."/>
            <person name="Tritt A."/>
            <person name="Yoshinaga Y."/>
            <person name="Zwiers L.-H."/>
            <person name="Turgeon B."/>
            <person name="Goodwin S."/>
            <person name="Spatafora J."/>
            <person name="Crous P."/>
            <person name="Grigoriev I."/>
        </authorList>
    </citation>
    <scope>NUCLEOTIDE SEQUENCE</scope>
    <source>
        <strain evidence="1">CBS 262.69</strain>
    </source>
</reference>
<organism evidence="1 2">
    <name type="scientific">Trichodelitschia bisporula</name>
    <dbReference type="NCBI Taxonomy" id="703511"/>
    <lineage>
        <taxon>Eukaryota</taxon>
        <taxon>Fungi</taxon>
        <taxon>Dikarya</taxon>
        <taxon>Ascomycota</taxon>
        <taxon>Pezizomycotina</taxon>
        <taxon>Dothideomycetes</taxon>
        <taxon>Dothideomycetes incertae sedis</taxon>
        <taxon>Phaeotrichales</taxon>
        <taxon>Phaeotrichaceae</taxon>
        <taxon>Trichodelitschia</taxon>
    </lineage>
</organism>
<evidence type="ECO:0000313" key="1">
    <source>
        <dbReference type="EMBL" id="KAF2400407.1"/>
    </source>
</evidence>
<protein>
    <submittedName>
        <fullName evidence="1">Uncharacterized protein</fullName>
    </submittedName>
</protein>
<name>A0A6G1HX42_9PEZI</name>
<keyword evidence="2" id="KW-1185">Reference proteome</keyword>
<sequence>MARSEKWPRRLQATGVLRLLRHSRRAALGSNSTAKPAQKSKSWLSCQSSGFEPRRPARVLLGDVVWIVASSDALVQETVPTFTLP</sequence>
<dbReference type="AlphaFoldDB" id="A0A6G1HX42"/>
<accession>A0A6G1HX42</accession>
<dbReference type="Proteomes" id="UP000799640">
    <property type="component" value="Unassembled WGS sequence"/>
</dbReference>
<dbReference type="EMBL" id="ML996695">
    <property type="protein sequence ID" value="KAF2400407.1"/>
    <property type="molecule type" value="Genomic_DNA"/>
</dbReference>
<gene>
    <name evidence="1" type="ORF">EJ06DRAFT_530383</name>
</gene>
<evidence type="ECO:0000313" key="2">
    <source>
        <dbReference type="Proteomes" id="UP000799640"/>
    </source>
</evidence>
<proteinExistence type="predicted"/>